<evidence type="ECO:0000256" key="9">
    <source>
        <dbReference type="ARBA" id="ARBA00023136"/>
    </source>
</evidence>
<accession>A0ABQ1H3Z5</accession>
<evidence type="ECO:0000256" key="6">
    <source>
        <dbReference type="ARBA" id="ARBA00023004"/>
    </source>
</evidence>
<keyword evidence="17" id="KW-1185">Reference proteome</keyword>
<proteinExistence type="inferred from homology"/>
<dbReference type="PANTHER" id="PTHR32552:SF81">
    <property type="entry name" value="TONB-DEPENDENT OUTER MEMBRANE RECEPTOR"/>
    <property type="match status" value="1"/>
</dbReference>
<evidence type="ECO:0000256" key="2">
    <source>
        <dbReference type="ARBA" id="ARBA00022448"/>
    </source>
</evidence>
<feature type="domain" description="TonB-dependent receptor plug" evidence="15">
    <location>
        <begin position="64"/>
        <end position="174"/>
    </location>
</feature>
<dbReference type="InterPro" id="IPR000531">
    <property type="entry name" value="Beta-barrel_TonB"/>
</dbReference>
<comment type="similarity">
    <text evidence="11 12">Belongs to the TonB-dependent receptor family.</text>
</comment>
<evidence type="ECO:0000256" key="13">
    <source>
        <dbReference type="SAM" id="SignalP"/>
    </source>
</evidence>
<evidence type="ECO:0000256" key="5">
    <source>
        <dbReference type="ARBA" id="ARBA00022692"/>
    </source>
</evidence>
<evidence type="ECO:0000256" key="11">
    <source>
        <dbReference type="PROSITE-ProRule" id="PRU01360"/>
    </source>
</evidence>
<keyword evidence="3 11" id="KW-1134">Transmembrane beta strand</keyword>
<keyword evidence="9 11" id="KW-0472">Membrane</keyword>
<keyword evidence="7" id="KW-0406">Ion transport</keyword>
<evidence type="ECO:0000259" key="15">
    <source>
        <dbReference type="Pfam" id="PF07715"/>
    </source>
</evidence>
<keyword evidence="5 11" id="KW-0812">Transmembrane</keyword>
<evidence type="ECO:0000256" key="7">
    <source>
        <dbReference type="ARBA" id="ARBA00023065"/>
    </source>
</evidence>
<evidence type="ECO:0000256" key="8">
    <source>
        <dbReference type="ARBA" id="ARBA00023077"/>
    </source>
</evidence>
<evidence type="ECO:0000256" key="12">
    <source>
        <dbReference type="RuleBase" id="RU003357"/>
    </source>
</evidence>
<evidence type="ECO:0000313" key="17">
    <source>
        <dbReference type="Proteomes" id="UP000618591"/>
    </source>
</evidence>
<comment type="caution">
    <text evidence="16">The sequence shown here is derived from an EMBL/GenBank/DDBJ whole genome shotgun (WGS) entry which is preliminary data.</text>
</comment>
<dbReference type="PANTHER" id="PTHR32552">
    <property type="entry name" value="FERRICHROME IRON RECEPTOR-RELATED"/>
    <property type="match status" value="1"/>
</dbReference>
<evidence type="ECO:0000313" key="16">
    <source>
        <dbReference type="EMBL" id="GGA57953.1"/>
    </source>
</evidence>
<feature type="domain" description="TonB-dependent receptor-like beta-barrel" evidence="14">
    <location>
        <begin position="296"/>
        <end position="696"/>
    </location>
</feature>
<dbReference type="SUPFAM" id="SSF56935">
    <property type="entry name" value="Porins"/>
    <property type="match status" value="1"/>
</dbReference>
<sequence>MRFKDIGIRNRSVAGALVALTALISATPAFAQTAPAAEAKPAAKETGDDSGDIVVTARKREESLLDTPIALSAFSGESLKSLNATNLADVGKYVPNLNISRYGVGNTAQASVFIRAIGLQDHLITTDPGVGVYLDGVYLGRQLGSNLSLTNIERIEVLRGPQGTLYGRNTLGGAVNIITRKPGSDEGAELTAQVGTRGRVNGNFYADTRLSPTLAVSFGGSYERRAGVGDAVNIAAPSARIGEQNDASGRAAAYWTPSDAFSLLASVDFVRARDGQSPYKVDIYDPAAAGFTQATQVRPDDSGTDVPGLETTSLDLFGASLTGEYKLSDQFTAKLLGSYRQTKYTGGLSDTDNISRQSVFPEVGSAEQASVELQVNAELGRFNAVGGLYYFYEDGSNASSPAYFFGGRSDYFIKQRTDSYAVYANGSFDVTDALSIGAGVRYSKDDKRATANFQGSFPGPVTRNASYDAVTAQGNVTYKIARDINVYGTIQLGYQPGSYTPRPFGGPASFNASPKTTATNYEIGFKGKILPNWTVLLSAFTTDYKDRGLPYSFINAAGFNTVIISANARARGIEAESTVTFGGFRLKGSIGYLDSKITRVNSLPPAFFPTGGTPVAGAPTALSPDVTGAVAGSYTYKLGSGAAITGQVDYSYRSEQFGQPVARATELIAPRSLVGFNLKYENAARDLSVSIYGSNIFNKVYDQGRLDQGGFVGVVVSNDRNEFGLRFTKKFGK</sequence>
<comment type="subcellular location">
    <subcellularLocation>
        <location evidence="1 11">Cell outer membrane</location>
        <topology evidence="1 11">Multi-pass membrane protein</topology>
    </subcellularLocation>
</comment>
<dbReference type="EMBL" id="BMDW01000022">
    <property type="protein sequence ID" value="GGA57953.1"/>
    <property type="molecule type" value="Genomic_DNA"/>
</dbReference>
<protein>
    <submittedName>
        <fullName evidence="16">TonB-dependent receptor</fullName>
    </submittedName>
</protein>
<dbReference type="InterPro" id="IPR039426">
    <property type="entry name" value="TonB-dep_rcpt-like"/>
</dbReference>
<evidence type="ECO:0000256" key="10">
    <source>
        <dbReference type="ARBA" id="ARBA00023237"/>
    </source>
</evidence>
<feature type="signal peptide" evidence="13">
    <location>
        <begin position="1"/>
        <end position="31"/>
    </location>
</feature>
<keyword evidence="10 11" id="KW-0998">Cell outer membrane</keyword>
<feature type="chain" id="PRO_5046027761" evidence="13">
    <location>
        <begin position="32"/>
        <end position="733"/>
    </location>
</feature>
<evidence type="ECO:0000256" key="3">
    <source>
        <dbReference type="ARBA" id="ARBA00022452"/>
    </source>
</evidence>
<keyword evidence="13" id="KW-0732">Signal</keyword>
<dbReference type="Proteomes" id="UP000618591">
    <property type="component" value="Unassembled WGS sequence"/>
</dbReference>
<dbReference type="Pfam" id="PF00593">
    <property type="entry name" value="TonB_dep_Rec_b-barrel"/>
    <property type="match status" value="1"/>
</dbReference>
<dbReference type="Pfam" id="PF07715">
    <property type="entry name" value="Plug"/>
    <property type="match status" value="1"/>
</dbReference>
<gene>
    <name evidence="16" type="ORF">GCM10011395_30420</name>
</gene>
<keyword evidence="16" id="KW-0675">Receptor</keyword>
<name>A0ABQ1H3Z5_9SPHN</name>
<keyword evidence="6" id="KW-0408">Iron</keyword>
<evidence type="ECO:0000256" key="1">
    <source>
        <dbReference type="ARBA" id="ARBA00004571"/>
    </source>
</evidence>
<evidence type="ECO:0000256" key="4">
    <source>
        <dbReference type="ARBA" id="ARBA00022496"/>
    </source>
</evidence>
<dbReference type="CDD" id="cd01347">
    <property type="entry name" value="ligand_gated_channel"/>
    <property type="match status" value="1"/>
</dbReference>
<dbReference type="InterPro" id="IPR036942">
    <property type="entry name" value="Beta-barrel_TonB_sf"/>
</dbReference>
<organism evidence="16 17">
    <name type="scientific">Sphingomonas psychrolutea</name>
    <dbReference type="NCBI Taxonomy" id="1259676"/>
    <lineage>
        <taxon>Bacteria</taxon>
        <taxon>Pseudomonadati</taxon>
        <taxon>Pseudomonadota</taxon>
        <taxon>Alphaproteobacteria</taxon>
        <taxon>Sphingomonadales</taxon>
        <taxon>Sphingomonadaceae</taxon>
        <taxon>Sphingomonas</taxon>
    </lineage>
</organism>
<keyword evidence="8 12" id="KW-0798">TonB box</keyword>
<keyword evidence="2 11" id="KW-0813">Transport</keyword>
<reference evidence="17" key="1">
    <citation type="journal article" date="2019" name="Int. J. Syst. Evol. Microbiol.">
        <title>The Global Catalogue of Microorganisms (GCM) 10K type strain sequencing project: providing services to taxonomists for standard genome sequencing and annotation.</title>
        <authorList>
            <consortium name="The Broad Institute Genomics Platform"/>
            <consortium name="The Broad Institute Genome Sequencing Center for Infectious Disease"/>
            <person name="Wu L."/>
            <person name="Ma J."/>
        </authorList>
    </citation>
    <scope>NUCLEOTIDE SEQUENCE [LARGE SCALE GENOMIC DNA]</scope>
    <source>
        <strain evidence="17">CGMCC 1.10106</strain>
    </source>
</reference>
<dbReference type="InterPro" id="IPR012910">
    <property type="entry name" value="Plug_dom"/>
</dbReference>
<dbReference type="PROSITE" id="PS52016">
    <property type="entry name" value="TONB_DEPENDENT_REC_3"/>
    <property type="match status" value="1"/>
</dbReference>
<evidence type="ECO:0000259" key="14">
    <source>
        <dbReference type="Pfam" id="PF00593"/>
    </source>
</evidence>
<keyword evidence="4" id="KW-0410">Iron transport</keyword>
<dbReference type="RefSeq" id="WP_188448997.1">
    <property type="nucleotide sequence ID" value="NZ_BMDW01000022.1"/>
</dbReference>
<dbReference type="Gene3D" id="2.40.170.20">
    <property type="entry name" value="TonB-dependent receptor, beta-barrel domain"/>
    <property type="match status" value="1"/>
</dbReference>